<dbReference type="InterPro" id="IPR001342">
    <property type="entry name" value="HDH_cat"/>
</dbReference>
<dbReference type="EMBL" id="PGTM01000681">
    <property type="protein sequence ID" value="PJF33941.1"/>
    <property type="molecule type" value="Genomic_DNA"/>
</dbReference>
<gene>
    <name evidence="5" type="ORF">CUN49_17345</name>
</gene>
<dbReference type="Pfam" id="PF00742">
    <property type="entry name" value="Homoserine_dh"/>
    <property type="match status" value="1"/>
</dbReference>
<evidence type="ECO:0000313" key="5">
    <source>
        <dbReference type="EMBL" id="PJF33941.1"/>
    </source>
</evidence>
<feature type="non-terminal residue" evidence="5">
    <location>
        <position position="130"/>
    </location>
</feature>
<dbReference type="PANTHER" id="PTHR43331:SF1">
    <property type="entry name" value="HOMOSERINE DEHYDROGENASE"/>
    <property type="match status" value="1"/>
</dbReference>
<feature type="non-terminal residue" evidence="5">
    <location>
        <position position="1"/>
    </location>
</feature>
<sequence length="130" mass="13876">DVVIELTPTTYENNAEPAMSHIRTAIAAAKHVITANKGPIALAYPELMAQAEHRGVFLGYEGTVMGGTPVLRMARKGLAGCQISAVRGILNGTTNFILTEMERGTSYAEALRIAQERGYAEADPTNDVEG</sequence>
<dbReference type="InterPro" id="IPR036291">
    <property type="entry name" value="NAD(P)-bd_dom_sf"/>
</dbReference>
<dbReference type="Proteomes" id="UP000229681">
    <property type="component" value="Unassembled WGS sequence"/>
</dbReference>
<dbReference type="SUPFAM" id="SSF55347">
    <property type="entry name" value="Glyceraldehyde-3-phosphate dehydrogenase-like, C-terminal domain"/>
    <property type="match status" value="1"/>
</dbReference>
<dbReference type="UniPathway" id="UPA00051">
    <property type="reaction ID" value="UER00465"/>
</dbReference>
<evidence type="ECO:0000256" key="1">
    <source>
        <dbReference type="ARBA" id="ARBA00006753"/>
    </source>
</evidence>
<name>A0A2M8P8Q2_9CHLR</name>
<evidence type="ECO:0000256" key="2">
    <source>
        <dbReference type="ARBA" id="ARBA00013213"/>
    </source>
</evidence>
<comment type="similarity">
    <text evidence="1">Belongs to the homoserine dehydrogenase family.</text>
</comment>
<dbReference type="PANTHER" id="PTHR43331">
    <property type="entry name" value="HOMOSERINE DEHYDROGENASE"/>
    <property type="match status" value="1"/>
</dbReference>
<dbReference type="UniPathway" id="UPA00050">
    <property type="reaction ID" value="UER00063"/>
</dbReference>
<keyword evidence="3" id="KW-0560">Oxidoreductase</keyword>
<evidence type="ECO:0000259" key="4">
    <source>
        <dbReference type="Pfam" id="PF00742"/>
    </source>
</evidence>
<dbReference type="AlphaFoldDB" id="A0A2M8P8Q2"/>
<evidence type="ECO:0000256" key="3">
    <source>
        <dbReference type="ARBA" id="ARBA00023002"/>
    </source>
</evidence>
<dbReference type="GO" id="GO:0009088">
    <property type="term" value="P:threonine biosynthetic process"/>
    <property type="evidence" value="ECO:0007669"/>
    <property type="project" value="UniProtKB-UniPathway"/>
</dbReference>
<comment type="caution">
    <text evidence="5">The sequence shown here is derived from an EMBL/GenBank/DDBJ whole genome shotgun (WGS) entry which is preliminary data.</text>
</comment>
<reference evidence="5 6" key="1">
    <citation type="submission" date="2017-11" db="EMBL/GenBank/DDBJ databases">
        <title>Evolution of Phototrophy in the Chloroflexi Phylum Driven by Horizontal Gene Transfer.</title>
        <authorList>
            <person name="Ward L.M."/>
            <person name="Hemp J."/>
            <person name="Shih P.M."/>
            <person name="Mcglynn S.E."/>
            <person name="Fischer W."/>
        </authorList>
    </citation>
    <scope>NUCLEOTIDE SEQUENCE [LARGE SCALE GENOMIC DNA]</scope>
    <source>
        <strain evidence="5">JP3_13</strain>
    </source>
</reference>
<dbReference type="Gene3D" id="3.40.50.720">
    <property type="entry name" value="NAD(P)-binding Rossmann-like Domain"/>
    <property type="match status" value="1"/>
</dbReference>
<dbReference type="GO" id="GO:0004412">
    <property type="term" value="F:homoserine dehydrogenase activity"/>
    <property type="evidence" value="ECO:0007669"/>
    <property type="project" value="UniProtKB-EC"/>
</dbReference>
<evidence type="ECO:0000313" key="6">
    <source>
        <dbReference type="Proteomes" id="UP000229681"/>
    </source>
</evidence>
<dbReference type="EC" id="1.1.1.3" evidence="2"/>
<feature type="domain" description="Homoserine dehydrogenase catalytic" evidence="4">
    <location>
        <begin position="69"/>
        <end position="130"/>
    </location>
</feature>
<organism evidence="5 6">
    <name type="scientific">Candidatus Thermofonsia Clade 1 bacterium</name>
    <dbReference type="NCBI Taxonomy" id="2364210"/>
    <lineage>
        <taxon>Bacteria</taxon>
        <taxon>Bacillati</taxon>
        <taxon>Chloroflexota</taxon>
        <taxon>Candidatus Thermofontia</taxon>
        <taxon>Candidatus Thermofonsia Clade 1</taxon>
    </lineage>
</organism>
<dbReference type="Gene3D" id="3.30.360.10">
    <property type="entry name" value="Dihydrodipicolinate Reductase, domain 2"/>
    <property type="match status" value="1"/>
</dbReference>
<protein>
    <recommendedName>
        <fullName evidence="2">homoserine dehydrogenase</fullName>
        <ecNumber evidence="2">1.1.1.3</ecNumber>
    </recommendedName>
</protein>
<accession>A0A2M8P8Q2</accession>
<proteinExistence type="inferred from homology"/>
<dbReference type="SUPFAM" id="SSF51735">
    <property type="entry name" value="NAD(P)-binding Rossmann-fold domains"/>
    <property type="match status" value="1"/>
</dbReference>